<dbReference type="RefSeq" id="WP_067915257.1">
    <property type="nucleotide sequence ID" value="NZ_BSRZ01000002.1"/>
</dbReference>
<dbReference type="SUPFAM" id="SSF51735">
    <property type="entry name" value="NAD(P)-binding Rossmann-fold domains"/>
    <property type="match status" value="1"/>
</dbReference>
<comment type="similarity">
    <text evidence="1">Belongs to the short-chain dehydrogenases/reductases (SDR) family.</text>
</comment>
<evidence type="ECO:0000256" key="2">
    <source>
        <dbReference type="ARBA" id="ARBA00023002"/>
    </source>
</evidence>
<organism evidence="3 4">
    <name type="scientific">Actinomadura rubrobrunea</name>
    <dbReference type="NCBI Taxonomy" id="115335"/>
    <lineage>
        <taxon>Bacteria</taxon>
        <taxon>Bacillati</taxon>
        <taxon>Actinomycetota</taxon>
        <taxon>Actinomycetes</taxon>
        <taxon>Streptosporangiales</taxon>
        <taxon>Thermomonosporaceae</taxon>
        <taxon>Actinomadura</taxon>
    </lineage>
</organism>
<dbReference type="Proteomes" id="UP001165124">
    <property type="component" value="Unassembled WGS sequence"/>
</dbReference>
<evidence type="ECO:0000313" key="3">
    <source>
        <dbReference type="EMBL" id="GLW63329.1"/>
    </source>
</evidence>
<evidence type="ECO:0008006" key="5">
    <source>
        <dbReference type="Google" id="ProtNLM"/>
    </source>
</evidence>
<dbReference type="InterPro" id="IPR036291">
    <property type="entry name" value="NAD(P)-bd_dom_sf"/>
</dbReference>
<dbReference type="InterPro" id="IPR051122">
    <property type="entry name" value="SDR_DHRS6-like"/>
</dbReference>
<dbReference type="InterPro" id="IPR002347">
    <property type="entry name" value="SDR_fam"/>
</dbReference>
<evidence type="ECO:0000313" key="4">
    <source>
        <dbReference type="Proteomes" id="UP001165124"/>
    </source>
</evidence>
<dbReference type="PANTHER" id="PTHR43477">
    <property type="entry name" value="DIHYDROANTICAPSIN 7-DEHYDROGENASE"/>
    <property type="match status" value="1"/>
</dbReference>
<evidence type="ECO:0000256" key="1">
    <source>
        <dbReference type="ARBA" id="ARBA00006484"/>
    </source>
</evidence>
<proteinExistence type="inferred from homology"/>
<dbReference type="AlphaFoldDB" id="A0A9W6PRP2"/>
<reference evidence="3" key="1">
    <citation type="submission" date="2023-02" db="EMBL/GenBank/DDBJ databases">
        <title>Actinomadura rubrobrunea NBRC 14622.</title>
        <authorList>
            <person name="Ichikawa N."/>
            <person name="Sato H."/>
            <person name="Tonouchi N."/>
        </authorList>
    </citation>
    <scope>NUCLEOTIDE SEQUENCE</scope>
    <source>
        <strain evidence="3">NBRC 14622</strain>
    </source>
</reference>
<dbReference type="GO" id="GO:0016491">
    <property type="term" value="F:oxidoreductase activity"/>
    <property type="evidence" value="ECO:0007669"/>
    <property type="project" value="UniProtKB-KW"/>
</dbReference>
<gene>
    <name evidence="3" type="ORF">Arub01_15730</name>
</gene>
<name>A0A9W6PRP2_9ACTN</name>
<dbReference type="Gene3D" id="3.40.50.720">
    <property type="entry name" value="NAD(P)-binding Rossmann-like Domain"/>
    <property type="match status" value="1"/>
</dbReference>
<sequence>MAQTSSVDGRVIVVAGAGGPAGRAVVRRLAAGGARVVAGDVRPRQWDEPNVHPAVVDLLDADGTRAWAERTAEEHGAADGLIHLVGGWRGGRTFADTDLADWTLLHDLLVRTLQHTTLAFHDQLRRSPAGRFAIVSQPAAQRPAQGNAAYAAAKAAAEAWTLALADSLSGTASAATIFVVRALLTDAMKRDAPDADYSRHTHVDDLAQAVAELWDRPADELNGRRLDLTGA</sequence>
<keyword evidence="2" id="KW-0560">Oxidoreductase</keyword>
<accession>A0A9W6PRP2</accession>
<comment type="caution">
    <text evidence="3">The sequence shown here is derived from an EMBL/GenBank/DDBJ whole genome shotgun (WGS) entry which is preliminary data.</text>
</comment>
<dbReference type="Pfam" id="PF00106">
    <property type="entry name" value="adh_short"/>
    <property type="match status" value="1"/>
</dbReference>
<dbReference type="PANTHER" id="PTHR43477:SF1">
    <property type="entry name" value="DIHYDROANTICAPSIN 7-DEHYDROGENASE"/>
    <property type="match status" value="1"/>
</dbReference>
<dbReference type="EMBL" id="BSRZ01000002">
    <property type="protein sequence ID" value="GLW63329.1"/>
    <property type="molecule type" value="Genomic_DNA"/>
</dbReference>
<protein>
    <recommendedName>
        <fullName evidence="5">SDR family NAD(P)-dependent oxidoreductase</fullName>
    </recommendedName>
</protein>
<keyword evidence="4" id="KW-1185">Reference proteome</keyword>